<dbReference type="PANTHER" id="PTHR30050">
    <property type="entry name" value="CHROMOSOMAL REPLICATION INITIATOR PROTEIN DNAA"/>
    <property type="match status" value="1"/>
</dbReference>
<gene>
    <name evidence="2" type="ORF">A2J07_11240</name>
</gene>
<dbReference type="Proteomes" id="UP000075816">
    <property type="component" value="Unassembled WGS sequence"/>
</dbReference>
<dbReference type="PANTHER" id="PTHR30050:SF4">
    <property type="entry name" value="ATP-BINDING PROTEIN RV3427C IN INSERTION SEQUENCE-RELATED"/>
    <property type="match status" value="1"/>
</dbReference>
<evidence type="ECO:0000259" key="1">
    <source>
        <dbReference type="SMART" id="SM00382"/>
    </source>
</evidence>
<dbReference type="SUPFAM" id="SSF52540">
    <property type="entry name" value="P-loop containing nucleoside triphosphate hydrolases"/>
    <property type="match status" value="1"/>
</dbReference>
<feature type="domain" description="AAA+ ATPase" evidence="1">
    <location>
        <begin position="114"/>
        <end position="236"/>
    </location>
</feature>
<organism evidence="2 3">
    <name type="scientific">Fusobacterium necrophorum subsp. funduliforme</name>
    <dbReference type="NCBI Taxonomy" id="143387"/>
    <lineage>
        <taxon>Bacteria</taxon>
        <taxon>Fusobacteriati</taxon>
        <taxon>Fusobacteriota</taxon>
        <taxon>Fusobacteriia</taxon>
        <taxon>Fusobacteriales</taxon>
        <taxon>Fusobacteriaceae</taxon>
        <taxon>Fusobacterium</taxon>
    </lineage>
</organism>
<dbReference type="CDD" id="cd00009">
    <property type="entry name" value="AAA"/>
    <property type="match status" value="1"/>
</dbReference>
<dbReference type="Pfam" id="PF01695">
    <property type="entry name" value="IstB_IS21"/>
    <property type="match status" value="1"/>
</dbReference>
<proteinExistence type="predicted"/>
<comment type="caution">
    <text evidence="2">The sequence shown here is derived from an EMBL/GenBank/DDBJ whole genome shotgun (WGS) entry which is preliminary data.</text>
</comment>
<evidence type="ECO:0000313" key="2">
    <source>
        <dbReference type="EMBL" id="KYL03370.1"/>
    </source>
</evidence>
<dbReference type="InterPro" id="IPR003593">
    <property type="entry name" value="AAA+_ATPase"/>
</dbReference>
<dbReference type="RefSeq" id="WP_062623751.1">
    <property type="nucleotide sequence ID" value="NZ_CAXOUE010000005.1"/>
</dbReference>
<dbReference type="GO" id="GO:0006260">
    <property type="term" value="P:DNA replication"/>
    <property type="evidence" value="ECO:0007669"/>
    <property type="project" value="TreeGrafter"/>
</dbReference>
<dbReference type="SMART" id="SM00382">
    <property type="entry name" value="AAA"/>
    <property type="match status" value="1"/>
</dbReference>
<sequence>MQALSNYSIHEEYENILRNPQNYEGKEIVLMTCPKCNKPILKRLEDGMEIAMDCDCMIKERTLKKIQKFQKLSIIDRNAGKDVFSNAKTESKEEQELYEKIQKYTRGFKIALEKNCGLLFTGVPGNGKTFLANCICNSLKQKGYTVLSFSMSGYLRTIQDSFGKNDMTETNLLSAVRDADLLFIDDLGSEKLSEEWGKSKLFALIDERYRAGKPILITTNLSLSVLDETLKFNKVDKITDRIYEMVRIIPFTWGSKRRKTKKQYWE</sequence>
<protein>
    <recommendedName>
        <fullName evidence="1">AAA+ ATPase domain-containing protein</fullName>
    </recommendedName>
</protein>
<dbReference type="EMBL" id="LVEA01000045">
    <property type="protein sequence ID" value="KYL03370.1"/>
    <property type="molecule type" value="Genomic_DNA"/>
</dbReference>
<dbReference type="Gene3D" id="3.40.50.300">
    <property type="entry name" value="P-loop containing nucleotide triphosphate hydrolases"/>
    <property type="match status" value="1"/>
</dbReference>
<dbReference type="InterPro" id="IPR027417">
    <property type="entry name" value="P-loop_NTPase"/>
</dbReference>
<dbReference type="AlphaFoldDB" id="A0A170MV59"/>
<reference evidence="2 3" key="1">
    <citation type="submission" date="2016-03" db="EMBL/GenBank/DDBJ databases">
        <title>Comparative genomics of human isolates of Fusobacterium necrophorum.</title>
        <authorList>
            <person name="Jensen A."/>
            <person name="Bank S."/>
            <person name="Andersen P.S."/>
            <person name="Kristensen L.H."/>
            <person name="Prag J."/>
        </authorList>
    </citation>
    <scope>NUCLEOTIDE SEQUENCE [LARGE SCALE GENOMIC DNA]</scope>
    <source>
        <strain evidence="2 3">LS_1264</strain>
    </source>
</reference>
<accession>A0A170MV59</accession>
<dbReference type="GO" id="GO:0005524">
    <property type="term" value="F:ATP binding"/>
    <property type="evidence" value="ECO:0007669"/>
    <property type="project" value="InterPro"/>
</dbReference>
<name>A0A170MV59_9FUSO</name>
<dbReference type="GeneID" id="75076568"/>
<evidence type="ECO:0000313" key="3">
    <source>
        <dbReference type="Proteomes" id="UP000075816"/>
    </source>
</evidence>
<dbReference type="InterPro" id="IPR002611">
    <property type="entry name" value="IstB_ATP-bd"/>
</dbReference>